<accession>A0A667ZP85</accession>
<dbReference type="Ensembl" id="ENSMMDT00005035406.1">
    <property type="protein sequence ID" value="ENSMMDP00005034641.1"/>
    <property type="gene ID" value="ENSMMDG00005016271.1"/>
</dbReference>
<dbReference type="SMART" id="SM00247">
    <property type="entry name" value="XTALbg"/>
    <property type="match status" value="2"/>
</dbReference>
<dbReference type="InParanoid" id="A0A667ZP85"/>
<comment type="function">
    <text evidence="1">Crystallins are the dominant structural components of the vertebrate eye lens.</text>
</comment>
<dbReference type="PANTHER" id="PTHR11818:SF126">
    <property type="entry name" value="CRYSTALLIN, GAMMA MX,-LIKE 2-RELATED"/>
    <property type="match status" value="1"/>
</dbReference>
<dbReference type="Proteomes" id="UP000472263">
    <property type="component" value="Chromosome 21"/>
</dbReference>
<evidence type="ECO:0000259" key="5">
    <source>
        <dbReference type="PROSITE" id="PS50915"/>
    </source>
</evidence>
<feature type="domain" description="Beta/gamma crystallin 'Greek key'" evidence="5">
    <location>
        <begin position="120"/>
        <end position="160"/>
    </location>
</feature>
<evidence type="ECO:0000313" key="6">
    <source>
        <dbReference type="Ensembl" id="ENSMMDP00005034641.1"/>
    </source>
</evidence>
<proteinExistence type="inferred from homology"/>
<feature type="domain" description="Beta/gamma crystallin 'Greek key'" evidence="5">
    <location>
        <begin position="72"/>
        <end position="114"/>
    </location>
</feature>
<dbReference type="GO" id="GO:0007601">
    <property type="term" value="P:visual perception"/>
    <property type="evidence" value="ECO:0007669"/>
    <property type="project" value="TreeGrafter"/>
</dbReference>
<dbReference type="GO" id="GO:0005212">
    <property type="term" value="F:structural constituent of eye lens"/>
    <property type="evidence" value="ECO:0007669"/>
    <property type="project" value="UniProtKB-KW"/>
</dbReference>
<dbReference type="InterPro" id="IPR050252">
    <property type="entry name" value="Beta/Gamma-Crystallin"/>
</dbReference>
<keyword evidence="4" id="KW-0677">Repeat</keyword>
<dbReference type="PROSITE" id="PS50915">
    <property type="entry name" value="CRYSTALLIN_BETA_GAMMA"/>
    <property type="match status" value="4"/>
</dbReference>
<name>A0A667ZP85_9TELE</name>
<dbReference type="Pfam" id="PF00030">
    <property type="entry name" value="Crystall"/>
    <property type="match status" value="2"/>
</dbReference>
<dbReference type="GO" id="GO:0002088">
    <property type="term" value="P:lens development in camera-type eye"/>
    <property type="evidence" value="ECO:0007669"/>
    <property type="project" value="TreeGrafter"/>
</dbReference>
<dbReference type="InterPro" id="IPR011024">
    <property type="entry name" value="G_crystallin-like"/>
</dbReference>
<keyword evidence="7" id="KW-1185">Reference proteome</keyword>
<sequence>MPLKTQYLCTRSLSFTKHKVIYFQDCLDITQIGNIIFYEDRNFQGRSYECSSDCLELNTHVSHCNSVRVESGCWVLYERPNYMGSQYILNRGEYPDYQRWMGYNDSVRSCRLIRNTTGLFRLRVYERPDFSGQMLECTEDVANLPERWRLREVHSVQVLDGAWVLYEHPNFRGHQYLLEKGEYRRFTEWGAMHPNVGSFRHIQDC</sequence>
<protein>
    <submittedName>
        <fullName evidence="6">Crystallin, gamma S3</fullName>
    </submittedName>
</protein>
<reference evidence="6" key="3">
    <citation type="submission" date="2025-09" db="UniProtKB">
        <authorList>
            <consortium name="Ensembl"/>
        </authorList>
    </citation>
    <scope>IDENTIFICATION</scope>
</reference>
<feature type="domain" description="Beta/gamma crystallin 'Greek key'" evidence="5">
    <location>
        <begin position="33"/>
        <end position="71"/>
    </location>
</feature>
<evidence type="ECO:0000256" key="3">
    <source>
        <dbReference type="ARBA" id="ARBA00022613"/>
    </source>
</evidence>
<dbReference type="InterPro" id="IPR001064">
    <property type="entry name" value="Beta/gamma_crystallin"/>
</dbReference>
<dbReference type="Gene3D" id="2.60.20.10">
    <property type="entry name" value="Crystallins"/>
    <property type="match status" value="2"/>
</dbReference>
<dbReference type="AlphaFoldDB" id="A0A667ZP85"/>
<evidence type="ECO:0000256" key="2">
    <source>
        <dbReference type="ARBA" id="ARBA00009646"/>
    </source>
</evidence>
<organism evidence="6 7">
    <name type="scientific">Myripristis murdjan</name>
    <name type="common">pinecone soldierfish</name>
    <dbReference type="NCBI Taxonomy" id="586833"/>
    <lineage>
        <taxon>Eukaryota</taxon>
        <taxon>Metazoa</taxon>
        <taxon>Chordata</taxon>
        <taxon>Craniata</taxon>
        <taxon>Vertebrata</taxon>
        <taxon>Euteleostomi</taxon>
        <taxon>Actinopterygii</taxon>
        <taxon>Neopterygii</taxon>
        <taxon>Teleostei</taxon>
        <taxon>Neoteleostei</taxon>
        <taxon>Acanthomorphata</taxon>
        <taxon>Holocentriformes</taxon>
        <taxon>Holocentridae</taxon>
        <taxon>Myripristis</taxon>
    </lineage>
</organism>
<comment type="similarity">
    <text evidence="2">Belongs to the beta/gamma-crystallin family.</text>
</comment>
<evidence type="ECO:0000256" key="4">
    <source>
        <dbReference type="ARBA" id="ARBA00022737"/>
    </source>
</evidence>
<reference evidence="6" key="2">
    <citation type="submission" date="2025-08" db="UniProtKB">
        <authorList>
            <consortium name="Ensembl"/>
        </authorList>
    </citation>
    <scope>IDENTIFICATION</scope>
</reference>
<dbReference type="FunFam" id="2.60.20.10:FF:000001">
    <property type="entry name" value="Crystallin gamma S"/>
    <property type="match status" value="1"/>
</dbReference>
<evidence type="ECO:0000313" key="7">
    <source>
        <dbReference type="Proteomes" id="UP000472263"/>
    </source>
</evidence>
<dbReference type="PANTHER" id="PTHR11818">
    <property type="entry name" value="BETA/GAMMA CRYSTALLIN"/>
    <property type="match status" value="1"/>
</dbReference>
<dbReference type="SUPFAM" id="SSF49695">
    <property type="entry name" value="gamma-Crystallin-like"/>
    <property type="match status" value="1"/>
</dbReference>
<dbReference type="PRINTS" id="PR01367">
    <property type="entry name" value="BGCRYSTALLIN"/>
</dbReference>
<reference evidence="6" key="1">
    <citation type="submission" date="2019-06" db="EMBL/GenBank/DDBJ databases">
        <authorList>
            <consortium name="Wellcome Sanger Institute Data Sharing"/>
        </authorList>
    </citation>
    <scope>NUCLEOTIDE SEQUENCE [LARGE SCALE GENOMIC DNA]</scope>
</reference>
<evidence type="ECO:0000256" key="1">
    <source>
        <dbReference type="ARBA" id="ARBA00003689"/>
    </source>
</evidence>
<dbReference type="FunFam" id="2.60.20.10:FF:000003">
    <property type="entry name" value="Crystallin gamma S"/>
    <property type="match status" value="1"/>
</dbReference>
<feature type="domain" description="Beta/gamma crystallin 'Greek key'" evidence="5">
    <location>
        <begin position="161"/>
        <end position="203"/>
    </location>
</feature>
<keyword evidence="3" id="KW-0273">Eye lens protein</keyword>
<dbReference type="GeneTree" id="ENSGT00940000163494"/>